<evidence type="ECO:0000256" key="1">
    <source>
        <dbReference type="ARBA" id="ARBA00008901"/>
    </source>
</evidence>
<sequence>MMLHFPDPARLKTKKILFEEVFAALDCGTLEQLKELSSKRRAIEETINATSSITEAIAREMYGGLTSHNEQDLQKLKQFLPLLENLVFHVDMVSSNTRMAHWISNLRIQWASALTGTLPFLNLMGPKYFQVNDIRFELGMNLFLYGAILRERALEVMPEDLVQSATLFREAAGVYHHISHGVLPSLQSANSVQRPPEATFSVTTVMNLICLAEAQIVTIMKAEEKRTTAGLLGKLHYGVSEFLDEAVSLLHPRTSELKDISARLLEYISSCKALHELRSQKYLAEELRTAGQVGVAIGVLCEALTNARKRIPGEESWKDIIKKEIDEAAEALRKLESENEFVWHDKIASGDELPLPQGSRIVKIIPYHPTRCETPLVFKL</sequence>
<dbReference type="KEGG" id="egr:104433296"/>
<dbReference type="AlphaFoldDB" id="A0A059D6K4"/>
<proteinExistence type="inferred from homology"/>
<name>A0A059D6K4_EUCGR</name>
<gene>
    <name evidence="3" type="ORF">EUGRSUZ_B03042</name>
</gene>
<dbReference type="OMA" id="WHEKIPS"/>
<dbReference type="Gramene" id="KCW86358">
    <property type="protein sequence ID" value="KCW86358"/>
    <property type="gene ID" value="EUGRSUZ_B03042"/>
</dbReference>
<comment type="similarity">
    <text evidence="1">Belongs to the BROX family.</text>
</comment>
<dbReference type="InterPro" id="IPR038898">
    <property type="entry name" value="BROX"/>
</dbReference>
<dbReference type="InterPro" id="IPR004328">
    <property type="entry name" value="BRO1_dom"/>
</dbReference>
<feature type="domain" description="BRO1" evidence="2">
    <location>
        <begin position="67"/>
        <end position="380"/>
    </location>
</feature>
<evidence type="ECO:0000259" key="2">
    <source>
        <dbReference type="PROSITE" id="PS51180"/>
    </source>
</evidence>
<dbReference type="InParanoid" id="A0A059D6K4"/>
<dbReference type="GO" id="GO:0005768">
    <property type="term" value="C:endosome"/>
    <property type="evidence" value="ECO:0000318"/>
    <property type="project" value="GO_Central"/>
</dbReference>
<dbReference type="EMBL" id="KK198754">
    <property type="protein sequence ID" value="KCW86358.1"/>
    <property type="molecule type" value="Genomic_DNA"/>
</dbReference>
<dbReference type="InterPro" id="IPR038499">
    <property type="entry name" value="BRO1_sf"/>
</dbReference>
<evidence type="ECO:0000313" key="3">
    <source>
        <dbReference type="EMBL" id="KCW86358.1"/>
    </source>
</evidence>
<accession>A0A059D6K4</accession>
<dbReference type="SMART" id="SM01041">
    <property type="entry name" value="BRO1"/>
    <property type="match status" value="1"/>
</dbReference>
<reference evidence="3" key="1">
    <citation type="submission" date="2013-07" db="EMBL/GenBank/DDBJ databases">
        <title>The genome of Eucalyptus grandis.</title>
        <authorList>
            <person name="Schmutz J."/>
            <person name="Hayes R."/>
            <person name="Myburg A."/>
            <person name="Tuskan G."/>
            <person name="Grattapaglia D."/>
            <person name="Rokhsar D.S."/>
        </authorList>
    </citation>
    <scope>NUCLEOTIDE SEQUENCE</scope>
    <source>
        <tissue evidence="3">Leaf extractions</tissue>
    </source>
</reference>
<dbReference type="OrthoDB" id="10266451at2759"/>
<dbReference type="Gene3D" id="1.25.40.280">
    <property type="entry name" value="alix/aip1 like domains"/>
    <property type="match status" value="1"/>
</dbReference>
<dbReference type="PANTHER" id="PTHR23032:SF20">
    <property type="entry name" value="ENDOSOMAL TARGETING BRO1-LIKE DOMAIN-CONTAINING PROTEIN"/>
    <property type="match status" value="1"/>
</dbReference>
<protein>
    <recommendedName>
        <fullName evidence="2">BRO1 domain-containing protein</fullName>
    </recommendedName>
</protein>
<dbReference type="PANTHER" id="PTHR23032">
    <property type="entry name" value="BRO1 DOMAIN-CONTAINING PROTEIN BROX"/>
    <property type="match status" value="1"/>
</dbReference>
<dbReference type="PROSITE" id="PS51180">
    <property type="entry name" value="BRO1"/>
    <property type="match status" value="1"/>
</dbReference>
<dbReference type="eggNOG" id="ENOG502QQ6G">
    <property type="taxonomic scope" value="Eukaryota"/>
</dbReference>
<dbReference type="STRING" id="71139.A0A059D6K4"/>
<organism evidence="3">
    <name type="scientific">Eucalyptus grandis</name>
    <name type="common">Flooded gum</name>
    <dbReference type="NCBI Taxonomy" id="71139"/>
    <lineage>
        <taxon>Eukaryota</taxon>
        <taxon>Viridiplantae</taxon>
        <taxon>Streptophyta</taxon>
        <taxon>Embryophyta</taxon>
        <taxon>Tracheophyta</taxon>
        <taxon>Spermatophyta</taxon>
        <taxon>Magnoliopsida</taxon>
        <taxon>eudicotyledons</taxon>
        <taxon>Gunneridae</taxon>
        <taxon>Pentapetalae</taxon>
        <taxon>rosids</taxon>
        <taxon>malvids</taxon>
        <taxon>Myrtales</taxon>
        <taxon>Myrtaceae</taxon>
        <taxon>Myrtoideae</taxon>
        <taxon>Eucalypteae</taxon>
        <taxon>Eucalyptus</taxon>
    </lineage>
</organism>
<dbReference type="CDD" id="cd09247">
    <property type="entry name" value="BRO1_Alix_like_2"/>
    <property type="match status" value="1"/>
</dbReference>
<dbReference type="GO" id="GO:0043328">
    <property type="term" value="P:protein transport to vacuole involved in ubiquitin-dependent protein catabolic process via the multivesicular body sorting pathway"/>
    <property type="evidence" value="ECO:0000318"/>
    <property type="project" value="GO_Central"/>
</dbReference>
<dbReference type="Pfam" id="PF03097">
    <property type="entry name" value="BRO1"/>
    <property type="match status" value="1"/>
</dbReference>